<organism evidence="2 3">
    <name type="scientific">Nocardia rhamnosiphila</name>
    <dbReference type="NCBI Taxonomy" id="426716"/>
    <lineage>
        <taxon>Bacteria</taxon>
        <taxon>Bacillati</taxon>
        <taxon>Actinomycetota</taxon>
        <taxon>Actinomycetes</taxon>
        <taxon>Mycobacteriales</taxon>
        <taxon>Nocardiaceae</taxon>
        <taxon>Nocardia</taxon>
    </lineage>
</organism>
<evidence type="ECO:0000313" key="3">
    <source>
        <dbReference type="Proteomes" id="UP001550628"/>
    </source>
</evidence>
<gene>
    <name evidence="2" type="ORF">ABZ510_03110</name>
</gene>
<dbReference type="RefSeq" id="WP_356954211.1">
    <property type="nucleotide sequence ID" value="NZ_JBEYBD010000002.1"/>
</dbReference>
<feature type="region of interest" description="Disordered" evidence="1">
    <location>
        <begin position="397"/>
        <end position="422"/>
    </location>
</feature>
<protein>
    <submittedName>
        <fullName evidence="2">Uncharacterized protein</fullName>
    </submittedName>
</protein>
<reference evidence="2 3" key="1">
    <citation type="submission" date="2024-06" db="EMBL/GenBank/DDBJ databases">
        <title>The Natural Products Discovery Center: Release of the First 8490 Sequenced Strains for Exploring Actinobacteria Biosynthetic Diversity.</title>
        <authorList>
            <person name="Kalkreuter E."/>
            <person name="Kautsar S.A."/>
            <person name="Yang D."/>
            <person name="Bader C.D."/>
            <person name="Teijaro C.N."/>
            <person name="Fluegel L."/>
            <person name="Davis C.M."/>
            <person name="Simpson J.R."/>
            <person name="Lauterbach L."/>
            <person name="Steele A.D."/>
            <person name="Gui C."/>
            <person name="Meng S."/>
            <person name="Li G."/>
            <person name="Viehrig K."/>
            <person name="Ye F."/>
            <person name="Su P."/>
            <person name="Kiefer A.F."/>
            <person name="Nichols A."/>
            <person name="Cepeda A.J."/>
            <person name="Yan W."/>
            <person name="Fan B."/>
            <person name="Jiang Y."/>
            <person name="Adhikari A."/>
            <person name="Zheng C.-J."/>
            <person name="Schuster L."/>
            <person name="Cowan T.M."/>
            <person name="Smanski M.J."/>
            <person name="Chevrette M.G."/>
            <person name="De Carvalho L.P.S."/>
            <person name="Shen B."/>
        </authorList>
    </citation>
    <scope>NUCLEOTIDE SEQUENCE [LARGE SCALE GENOMIC DNA]</scope>
    <source>
        <strain evidence="2 3">NPDC019708</strain>
    </source>
</reference>
<keyword evidence="3" id="KW-1185">Reference proteome</keyword>
<accession>A0ABV2WIX5</accession>
<sequence length="422" mass="45457">MSRFSRTTGMTNPAHYAGLGSAQARLRADFAHYYWLTRDVIPESATPEIAAERTAAAEGLATKWKTHPKPQWRAVWHQLQTTADRWKHRPEVTRRMYEQLTAALPPGRHENDPIWRTLHDTGLITERLEAGTTGSGQDQARWYPHDPTPAPGRDRAAPRSRPLQATEIAERATAFDRALGGRAKHVASMVEVEAVIAHTDALLGEEEARGDLDTGAEARAALLPAERRTAPITYDYSGDIETATRQITALRQLQDLTAEHTRLAGRWEGNLDADQDHIGRLESLIAARSSARIAAVETGAADADIFGAYRAGLDGTYWSEGPGSPGMGRLAYLMQQRDHALAAAGVHAGTDLSPDRPAEPAPTIAAEFGIAADGADGGGAAISDAIDAAFPGLGTGTDFWDDTDTRAPAPPTSLGREVDLHP</sequence>
<evidence type="ECO:0000256" key="1">
    <source>
        <dbReference type="SAM" id="MobiDB-lite"/>
    </source>
</evidence>
<proteinExistence type="predicted"/>
<dbReference type="Proteomes" id="UP001550628">
    <property type="component" value="Unassembled WGS sequence"/>
</dbReference>
<name>A0ABV2WIX5_9NOCA</name>
<dbReference type="EMBL" id="JBEYBF010000001">
    <property type="protein sequence ID" value="MEU1950826.1"/>
    <property type="molecule type" value="Genomic_DNA"/>
</dbReference>
<feature type="region of interest" description="Disordered" evidence="1">
    <location>
        <begin position="130"/>
        <end position="163"/>
    </location>
</feature>
<comment type="caution">
    <text evidence="2">The sequence shown here is derived from an EMBL/GenBank/DDBJ whole genome shotgun (WGS) entry which is preliminary data.</text>
</comment>
<evidence type="ECO:0000313" key="2">
    <source>
        <dbReference type="EMBL" id="MEU1950826.1"/>
    </source>
</evidence>